<dbReference type="CDD" id="cd00383">
    <property type="entry name" value="trans_reg_C"/>
    <property type="match status" value="1"/>
</dbReference>
<reference evidence="5 6" key="1">
    <citation type="journal article" date="2019" name="Int. J. Syst. Evol. Microbiol.">
        <title>The Global Catalogue of Microorganisms (GCM) 10K type strain sequencing project: providing services to taxonomists for standard genome sequencing and annotation.</title>
        <authorList>
            <consortium name="The Broad Institute Genomics Platform"/>
            <consortium name="The Broad Institute Genome Sequencing Center for Infectious Disease"/>
            <person name="Wu L."/>
            <person name="Ma J."/>
        </authorList>
    </citation>
    <scope>NUCLEOTIDE SEQUENCE [LARGE SCALE GENOMIC DNA]</scope>
    <source>
        <strain evidence="5 6">JCM 13023</strain>
    </source>
</reference>
<dbReference type="PANTHER" id="PTHR48111:SF16">
    <property type="entry name" value="TRANSCRIPTIONAL REGULATORY PROTEIN GLNR"/>
    <property type="match status" value="1"/>
</dbReference>
<name>A0ABN1WDT1_9PSEU</name>
<evidence type="ECO:0000313" key="5">
    <source>
        <dbReference type="EMBL" id="GAA1242157.1"/>
    </source>
</evidence>
<evidence type="ECO:0000256" key="1">
    <source>
        <dbReference type="ARBA" id="ARBA00023125"/>
    </source>
</evidence>
<proteinExistence type="predicted"/>
<dbReference type="SMART" id="SM00862">
    <property type="entry name" value="Trans_reg_C"/>
    <property type="match status" value="1"/>
</dbReference>
<dbReference type="Proteomes" id="UP001500653">
    <property type="component" value="Unassembled WGS sequence"/>
</dbReference>
<dbReference type="Gene3D" id="1.10.10.10">
    <property type="entry name" value="Winged helix-like DNA-binding domain superfamily/Winged helix DNA-binding domain"/>
    <property type="match status" value="1"/>
</dbReference>
<dbReference type="EMBL" id="BAAALN010000007">
    <property type="protein sequence ID" value="GAA1242157.1"/>
    <property type="molecule type" value="Genomic_DNA"/>
</dbReference>
<feature type="DNA-binding region" description="OmpR/PhoB-type" evidence="2">
    <location>
        <begin position="126"/>
        <end position="223"/>
    </location>
</feature>
<evidence type="ECO:0000256" key="2">
    <source>
        <dbReference type="PROSITE-ProRule" id="PRU01091"/>
    </source>
</evidence>
<gene>
    <name evidence="5" type="ORF">GCM10009676_29290</name>
</gene>
<organism evidence="5 6">
    <name type="scientific">Prauserella halophila</name>
    <dbReference type="NCBI Taxonomy" id="185641"/>
    <lineage>
        <taxon>Bacteria</taxon>
        <taxon>Bacillati</taxon>
        <taxon>Actinomycetota</taxon>
        <taxon>Actinomycetes</taxon>
        <taxon>Pseudonocardiales</taxon>
        <taxon>Pseudonocardiaceae</taxon>
        <taxon>Prauserella</taxon>
    </lineage>
</organism>
<feature type="region of interest" description="Disordered" evidence="3">
    <location>
        <begin position="222"/>
        <end position="263"/>
    </location>
</feature>
<feature type="compositionally biased region" description="Gly residues" evidence="3">
    <location>
        <begin position="231"/>
        <end position="241"/>
    </location>
</feature>
<dbReference type="SUPFAM" id="SSF46894">
    <property type="entry name" value="C-terminal effector domain of the bipartite response regulators"/>
    <property type="match status" value="1"/>
</dbReference>
<sequence length="263" mass="28359">MSLGLLVLTAESDATSVLPALDLLPHTVRVRAPEVTALLDAGHRDVILLDARSDLASAKSLSRLLKGAGEEDATTPVIAVIGEGGLVAVNSEWRTDDILLPTAGPAEVDARLRLATTRDGGAPQVDAELRVGDLVIDEATYTARLRKRTLELTYKEFELLKYLAQHAGRVFTRAQLLQEVWGYDFFGGTRTVDVHVRRLRAKLGPEHEQMIGTVRNVGYKFERPAKSTGPVKGGNPGGTVPGGNTPARPIISRPSARDEYSGH</sequence>
<keyword evidence="6" id="KW-1185">Reference proteome</keyword>
<dbReference type="InterPro" id="IPR016032">
    <property type="entry name" value="Sig_transdc_resp-reg_C-effctor"/>
</dbReference>
<dbReference type="PROSITE" id="PS51755">
    <property type="entry name" value="OMPR_PHOB"/>
    <property type="match status" value="1"/>
</dbReference>
<evidence type="ECO:0000259" key="4">
    <source>
        <dbReference type="PROSITE" id="PS51755"/>
    </source>
</evidence>
<protein>
    <submittedName>
        <fullName evidence="5">Response regulator transcription factor</fullName>
    </submittedName>
</protein>
<dbReference type="Gene3D" id="3.40.50.2300">
    <property type="match status" value="1"/>
</dbReference>
<dbReference type="InterPro" id="IPR049170">
    <property type="entry name" value="GlnR_N"/>
</dbReference>
<dbReference type="Pfam" id="PF00486">
    <property type="entry name" value="Trans_reg_C"/>
    <property type="match status" value="1"/>
</dbReference>
<dbReference type="InterPro" id="IPR036388">
    <property type="entry name" value="WH-like_DNA-bd_sf"/>
</dbReference>
<accession>A0ABN1WDT1</accession>
<keyword evidence="1 2" id="KW-0238">DNA-binding</keyword>
<dbReference type="Pfam" id="PF21695">
    <property type="entry name" value="GlnR_1st"/>
    <property type="match status" value="1"/>
</dbReference>
<evidence type="ECO:0000256" key="3">
    <source>
        <dbReference type="SAM" id="MobiDB-lite"/>
    </source>
</evidence>
<dbReference type="PANTHER" id="PTHR48111">
    <property type="entry name" value="REGULATOR OF RPOS"/>
    <property type="match status" value="1"/>
</dbReference>
<dbReference type="InterPro" id="IPR039420">
    <property type="entry name" value="WalR-like"/>
</dbReference>
<dbReference type="RefSeq" id="WP_253864482.1">
    <property type="nucleotide sequence ID" value="NZ_BAAALN010000007.1"/>
</dbReference>
<dbReference type="InterPro" id="IPR001867">
    <property type="entry name" value="OmpR/PhoB-type_DNA-bd"/>
</dbReference>
<comment type="caution">
    <text evidence="5">The sequence shown here is derived from an EMBL/GenBank/DDBJ whole genome shotgun (WGS) entry which is preliminary data.</text>
</comment>
<feature type="domain" description="OmpR/PhoB-type" evidence="4">
    <location>
        <begin position="126"/>
        <end position="223"/>
    </location>
</feature>
<evidence type="ECO:0000313" key="6">
    <source>
        <dbReference type="Proteomes" id="UP001500653"/>
    </source>
</evidence>